<dbReference type="Pfam" id="PF01370">
    <property type="entry name" value="Epimerase"/>
    <property type="match status" value="1"/>
</dbReference>
<dbReference type="Gene3D" id="3.40.50.720">
    <property type="entry name" value="NAD(P)-binding Rossmann-like Domain"/>
    <property type="match status" value="1"/>
</dbReference>
<accession>A0ABM7YDD7</accession>
<dbReference type="CDD" id="cd05256">
    <property type="entry name" value="UDP_AE_SDR_e"/>
    <property type="match status" value="1"/>
</dbReference>
<evidence type="ECO:0000313" key="3">
    <source>
        <dbReference type="EMBL" id="BDH79355.1"/>
    </source>
</evidence>
<dbReference type="Proteomes" id="UP000831817">
    <property type="component" value="Chromosome"/>
</dbReference>
<comment type="similarity">
    <text evidence="1">Belongs to the NAD(P)-dependent epimerase/dehydratase family.</text>
</comment>
<evidence type="ECO:0000259" key="2">
    <source>
        <dbReference type="Pfam" id="PF01370"/>
    </source>
</evidence>
<keyword evidence="4" id="KW-1185">Reference proteome</keyword>
<gene>
    <name evidence="3" type="ORF">MTTB_07340</name>
</gene>
<dbReference type="InterPro" id="IPR001509">
    <property type="entry name" value="Epimerase_deHydtase"/>
</dbReference>
<feature type="domain" description="NAD-dependent epimerase/dehydratase" evidence="2">
    <location>
        <begin position="15"/>
        <end position="247"/>
    </location>
</feature>
<evidence type="ECO:0000256" key="1">
    <source>
        <dbReference type="ARBA" id="ARBA00007637"/>
    </source>
</evidence>
<dbReference type="EMBL" id="AP025698">
    <property type="protein sequence ID" value="BDH79355.1"/>
    <property type="molecule type" value="Genomic_DNA"/>
</dbReference>
<dbReference type="PANTHER" id="PTHR43000">
    <property type="entry name" value="DTDP-D-GLUCOSE 4,6-DEHYDRATASE-RELATED"/>
    <property type="match status" value="1"/>
</dbReference>
<evidence type="ECO:0000313" key="4">
    <source>
        <dbReference type="Proteomes" id="UP000831817"/>
    </source>
</evidence>
<protein>
    <submittedName>
        <fullName evidence="3">UDP-glucose 4-epimerase-like protein</fullName>
    </submittedName>
</protein>
<reference evidence="3 4" key="1">
    <citation type="submission" date="2022-04" db="EMBL/GenBank/DDBJ databases">
        <title>Complete genome of Methanothermobacter tenebrarum strain RMAS.</title>
        <authorList>
            <person name="Nakamura K."/>
            <person name="Oshima K."/>
            <person name="Hattori M."/>
            <person name="Kamagata Y."/>
            <person name="Takamizawa K."/>
        </authorList>
    </citation>
    <scope>NUCLEOTIDE SEQUENCE [LARGE SCALE GENOMIC DNA]</scope>
    <source>
        <strain evidence="3 4">RMAS</strain>
    </source>
</reference>
<sequence>MSKDKGVESVKDKSVVVTGGLGFIGSHITDRLLEDGNTVTVIDDCSTGSINNLTMKDHENLEIIKGDIRKLNLEEIFKGKDYIFHQAALASVEESIKNPIRCHEINATGTLKVLQAAKKCKVTKVLNASTSAVYGDNPNIPLNENETPKPLSPYAASKVSAESYCHVYTRCYGLKTVSLRYFNVFGPLQNPRSEYAAVIPRFINAILSGEKPIIYGDGNQSRDFIYVEDIVEANLLLAESEFTGPINIATGESITINKLLGLIEDILDVDIKPIYHDPRPGDIKESIADISLLESLGFKKITKLKNGLEKTIEWYKEYKPRLVDYPTR</sequence>
<dbReference type="SUPFAM" id="SSF51735">
    <property type="entry name" value="NAD(P)-binding Rossmann-fold domains"/>
    <property type="match status" value="1"/>
</dbReference>
<organism evidence="3 4">
    <name type="scientific">Methanothermobacter tenebrarum</name>
    <dbReference type="NCBI Taxonomy" id="680118"/>
    <lineage>
        <taxon>Archaea</taxon>
        <taxon>Methanobacteriati</taxon>
        <taxon>Methanobacteriota</taxon>
        <taxon>Methanomada group</taxon>
        <taxon>Methanobacteria</taxon>
        <taxon>Methanobacteriales</taxon>
        <taxon>Methanobacteriaceae</taxon>
        <taxon>Methanothermobacter</taxon>
    </lineage>
</organism>
<proteinExistence type="inferred from homology"/>
<name>A0ABM7YDD7_9EURY</name>
<dbReference type="InterPro" id="IPR036291">
    <property type="entry name" value="NAD(P)-bd_dom_sf"/>
</dbReference>
<dbReference type="Gene3D" id="3.90.25.10">
    <property type="entry name" value="UDP-galactose 4-epimerase, domain 1"/>
    <property type="match status" value="1"/>
</dbReference>